<dbReference type="SUPFAM" id="SSF52266">
    <property type="entry name" value="SGNH hydrolase"/>
    <property type="match status" value="1"/>
</dbReference>
<dbReference type="InterPro" id="IPR013830">
    <property type="entry name" value="SGNH_hydro"/>
</dbReference>
<protein>
    <submittedName>
        <fullName evidence="2">SGNH/GDSL hydrolase family protein</fullName>
    </submittedName>
</protein>
<dbReference type="Proteomes" id="UP000318733">
    <property type="component" value="Unassembled WGS sequence"/>
</dbReference>
<dbReference type="Gene3D" id="3.40.50.1110">
    <property type="entry name" value="SGNH hydrolase"/>
    <property type="match status" value="1"/>
</dbReference>
<dbReference type="InterPro" id="IPR051532">
    <property type="entry name" value="Ester_Hydrolysis_Enzymes"/>
</dbReference>
<keyword evidence="3" id="KW-1185">Reference proteome</keyword>
<proteinExistence type="predicted"/>
<dbReference type="InterPro" id="IPR036514">
    <property type="entry name" value="SGNH_hydro_sf"/>
</dbReference>
<feature type="domain" description="SGNH hydrolase-type esterase" evidence="1">
    <location>
        <begin position="53"/>
        <end position="243"/>
    </location>
</feature>
<dbReference type="PANTHER" id="PTHR30383">
    <property type="entry name" value="THIOESTERASE 1/PROTEASE 1/LYSOPHOSPHOLIPASE L1"/>
    <property type="match status" value="1"/>
</dbReference>
<comment type="caution">
    <text evidence="2">The sequence shown here is derived from an EMBL/GenBank/DDBJ whole genome shotgun (WGS) entry which is preliminary data.</text>
</comment>
<gene>
    <name evidence="2" type="ORF">FO440_20260</name>
</gene>
<organism evidence="2 3">
    <name type="scientific">Mucilaginibacter corticis</name>
    <dbReference type="NCBI Taxonomy" id="2597670"/>
    <lineage>
        <taxon>Bacteria</taxon>
        <taxon>Pseudomonadati</taxon>
        <taxon>Bacteroidota</taxon>
        <taxon>Sphingobacteriia</taxon>
        <taxon>Sphingobacteriales</taxon>
        <taxon>Sphingobacteriaceae</taxon>
        <taxon>Mucilaginibacter</taxon>
    </lineage>
</organism>
<dbReference type="GO" id="GO:0004622">
    <property type="term" value="F:phosphatidylcholine lysophospholipase activity"/>
    <property type="evidence" value="ECO:0007669"/>
    <property type="project" value="TreeGrafter"/>
</dbReference>
<dbReference type="OrthoDB" id="9794725at2"/>
<evidence type="ECO:0000313" key="2">
    <source>
        <dbReference type="EMBL" id="TSJ38839.1"/>
    </source>
</evidence>
<dbReference type="EMBL" id="VLPK01000004">
    <property type="protein sequence ID" value="TSJ38839.1"/>
    <property type="molecule type" value="Genomic_DNA"/>
</dbReference>
<reference evidence="2 3" key="1">
    <citation type="submission" date="2019-07" db="EMBL/GenBank/DDBJ databases">
        <authorList>
            <person name="Huq M.A."/>
        </authorList>
    </citation>
    <scope>NUCLEOTIDE SEQUENCE [LARGE SCALE GENOMIC DNA]</scope>
    <source>
        <strain evidence="2 3">MAH-19</strain>
    </source>
</reference>
<name>A0A556MG72_9SPHI</name>
<dbReference type="CDD" id="cd01834">
    <property type="entry name" value="SGNH_hydrolase_like_2"/>
    <property type="match status" value="1"/>
</dbReference>
<accession>A0A556MG72</accession>
<evidence type="ECO:0000313" key="3">
    <source>
        <dbReference type="Proteomes" id="UP000318733"/>
    </source>
</evidence>
<evidence type="ECO:0000259" key="1">
    <source>
        <dbReference type="Pfam" id="PF13472"/>
    </source>
</evidence>
<dbReference type="Pfam" id="PF13472">
    <property type="entry name" value="Lipase_GDSL_2"/>
    <property type="match status" value="1"/>
</dbReference>
<keyword evidence="2" id="KW-0378">Hydrolase</keyword>
<dbReference type="RefSeq" id="WP_144250120.1">
    <property type="nucleotide sequence ID" value="NZ_VLPK01000004.1"/>
</dbReference>
<dbReference type="PANTHER" id="PTHR30383:SF5">
    <property type="entry name" value="SGNH HYDROLASE-TYPE ESTERASE DOMAIN-CONTAINING PROTEIN"/>
    <property type="match status" value="1"/>
</dbReference>
<sequence>MPNNQRRVFIKNIALLSVASSVFTSEKLIAAGEPTNQNQSKSKERDLVFLFQGDSITDGNRTRNDDLNNNTGHGYVFSIASRVGADFPDRNLKFINRGNSGSDINGMSDRWQHDTLENKPDVLSIMIGINDSNYYLHAKKESNSVQAYEATYRSILDQVKASNPDIVLVLCESFTLPYTYTKEQQTPLQADVMLRQDVVKKLAVDYNAIFVPFQDVFNKALERAPEKYWIWDNVHPTVAGHELLAREWLKCVSKKLKFLKKEV</sequence>
<dbReference type="AlphaFoldDB" id="A0A556MG72"/>